<organism evidence="5 6">
    <name type="scientific">Aldrovandia affinis</name>
    <dbReference type="NCBI Taxonomy" id="143900"/>
    <lineage>
        <taxon>Eukaryota</taxon>
        <taxon>Metazoa</taxon>
        <taxon>Chordata</taxon>
        <taxon>Craniata</taxon>
        <taxon>Vertebrata</taxon>
        <taxon>Euteleostomi</taxon>
        <taxon>Actinopterygii</taxon>
        <taxon>Neopterygii</taxon>
        <taxon>Teleostei</taxon>
        <taxon>Notacanthiformes</taxon>
        <taxon>Halosauridae</taxon>
        <taxon>Aldrovandia</taxon>
    </lineage>
</organism>
<keyword evidence="6" id="KW-1185">Reference proteome</keyword>
<comment type="similarity">
    <text evidence="2">Belongs to the HINT family.</text>
</comment>
<proteinExistence type="inferred from homology"/>
<evidence type="ECO:0000256" key="3">
    <source>
        <dbReference type="PROSITE-ProRule" id="PRU00464"/>
    </source>
</evidence>
<dbReference type="InterPro" id="IPR036265">
    <property type="entry name" value="HIT-like_sf"/>
</dbReference>
<dbReference type="EMBL" id="JAINUG010000042">
    <property type="protein sequence ID" value="KAJ8406704.1"/>
    <property type="molecule type" value="Genomic_DNA"/>
</dbReference>
<evidence type="ECO:0000256" key="2">
    <source>
        <dbReference type="ARBA" id="ARBA00025764"/>
    </source>
</evidence>
<dbReference type="InterPro" id="IPR001310">
    <property type="entry name" value="Histidine_triad_HIT"/>
</dbReference>
<dbReference type="PANTHER" id="PTHR46648">
    <property type="entry name" value="HIT FAMILY PROTEIN 1"/>
    <property type="match status" value="1"/>
</dbReference>
<dbReference type="PANTHER" id="PTHR46648:SF1">
    <property type="entry name" value="ADENOSINE 5'-MONOPHOSPHORAMIDASE HNT1"/>
    <property type="match status" value="1"/>
</dbReference>
<evidence type="ECO:0000256" key="1">
    <source>
        <dbReference type="ARBA" id="ARBA00024472"/>
    </source>
</evidence>
<reference evidence="5" key="1">
    <citation type="journal article" date="2023" name="Science">
        <title>Genome structures resolve the early diversification of teleost fishes.</title>
        <authorList>
            <person name="Parey E."/>
            <person name="Louis A."/>
            <person name="Montfort J."/>
            <person name="Bouchez O."/>
            <person name="Roques C."/>
            <person name="Iampietro C."/>
            <person name="Lluch J."/>
            <person name="Castinel A."/>
            <person name="Donnadieu C."/>
            <person name="Desvignes T."/>
            <person name="Floi Bucao C."/>
            <person name="Jouanno E."/>
            <person name="Wen M."/>
            <person name="Mejri S."/>
            <person name="Dirks R."/>
            <person name="Jansen H."/>
            <person name="Henkel C."/>
            <person name="Chen W.J."/>
            <person name="Zahm M."/>
            <person name="Cabau C."/>
            <person name="Klopp C."/>
            <person name="Thompson A.W."/>
            <person name="Robinson-Rechavi M."/>
            <person name="Braasch I."/>
            <person name="Lecointre G."/>
            <person name="Bobe J."/>
            <person name="Postlethwait J.H."/>
            <person name="Berthelot C."/>
            <person name="Roest Crollius H."/>
            <person name="Guiguen Y."/>
        </authorList>
    </citation>
    <scope>NUCLEOTIDE SEQUENCE</scope>
    <source>
        <strain evidence="5">NC1722</strain>
    </source>
</reference>
<dbReference type="PROSITE" id="PS51084">
    <property type="entry name" value="HIT_2"/>
    <property type="match status" value="1"/>
</dbReference>
<comment type="caution">
    <text evidence="3">Lacks conserved residue(s) required for the propagation of feature annotation.</text>
</comment>
<name>A0AAD7SPU4_9TELE</name>
<evidence type="ECO:0000259" key="4">
    <source>
        <dbReference type="PROSITE" id="PS51084"/>
    </source>
</evidence>
<comment type="catalytic activity">
    <reaction evidence="1">
        <text>adenosine 5'-phosphoramidate + H2O = NH4(+) + AMP</text>
        <dbReference type="Rhea" id="RHEA:67916"/>
        <dbReference type="ChEBI" id="CHEBI:15377"/>
        <dbReference type="ChEBI" id="CHEBI:28938"/>
        <dbReference type="ChEBI" id="CHEBI:57890"/>
        <dbReference type="ChEBI" id="CHEBI:456215"/>
    </reaction>
</comment>
<accession>A0AAD7SPU4</accession>
<dbReference type="AlphaFoldDB" id="A0AAD7SPU4"/>
<sequence length="323" mass="35445">MLCARFIRRMASLSPALPQQHVIWETDELIAYLHPSPWTPGATIVTPKTSYGAGGIFRLAERDFLSLLLGARAVASLLCQRLRVRRCALVHRPHPEQPAHVRVLPMHGLAPGWRPHLAPDEDFQPHDPGYCSTKSGPRWAPEELERVRGRIRARLPDPGAPPSHVFLGDPSHDGLFSRIVRGEEQQWRVWEDDGHVAFLTPFPSSPGRTVVVPRRPLSSDIFNLEEGEYRALALAAREVAQLLEGGLGAWGVALVFEGFEIDYAHAKLIPLLPPPGDHHPSCPPPEHCPLYPGYVTSADGPAASPVSLAEMQARISSGSAPES</sequence>
<dbReference type="SUPFAM" id="SSF54197">
    <property type="entry name" value="HIT-like"/>
    <property type="match status" value="2"/>
</dbReference>
<feature type="domain" description="HIT" evidence="4">
    <location>
        <begin position="175"/>
        <end position="280"/>
    </location>
</feature>
<gene>
    <name evidence="5" type="ORF">AAFF_G00296200</name>
</gene>
<dbReference type="GO" id="GO:0003824">
    <property type="term" value="F:catalytic activity"/>
    <property type="evidence" value="ECO:0007669"/>
    <property type="project" value="InterPro"/>
</dbReference>
<dbReference type="Gene3D" id="3.30.428.10">
    <property type="entry name" value="HIT-like"/>
    <property type="match status" value="2"/>
</dbReference>
<protein>
    <recommendedName>
        <fullName evidence="4">HIT domain-containing protein</fullName>
    </recommendedName>
</protein>
<evidence type="ECO:0000313" key="6">
    <source>
        <dbReference type="Proteomes" id="UP001221898"/>
    </source>
</evidence>
<dbReference type="Proteomes" id="UP001221898">
    <property type="component" value="Unassembled WGS sequence"/>
</dbReference>
<dbReference type="InterPro" id="IPR011146">
    <property type="entry name" value="HIT-like"/>
</dbReference>
<comment type="caution">
    <text evidence="5">The sequence shown here is derived from an EMBL/GenBank/DDBJ whole genome shotgun (WGS) entry which is preliminary data.</text>
</comment>
<evidence type="ECO:0000313" key="5">
    <source>
        <dbReference type="EMBL" id="KAJ8406704.1"/>
    </source>
</evidence>